<protein>
    <recommendedName>
        <fullName evidence="3">Universal stress protein</fullName>
    </recommendedName>
</protein>
<evidence type="ECO:0000313" key="2">
    <source>
        <dbReference type="Proteomes" id="UP000260823"/>
    </source>
</evidence>
<keyword evidence="2" id="KW-1185">Reference proteome</keyword>
<proteinExistence type="predicted"/>
<dbReference type="EMBL" id="QWDE01000001">
    <property type="protein sequence ID" value="RFZ85948.1"/>
    <property type="molecule type" value="Genomic_DNA"/>
</dbReference>
<dbReference type="Proteomes" id="UP000260823">
    <property type="component" value="Unassembled WGS sequence"/>
</dbReference>
<dbReference type="OrthoDB" id="893860at2"/>
<sequence>MKTILIPTDYQPDALKCIQGITNQVRGEGINLVFVHMFKLSDSENDLLMLSRRSREYERVSDEFYKQLRDIRAQNPQIYNVKLEFLYGSTLGMFRNFLDANEVDMILESESCSFGAIHKSSINPDVLVQKSGLPVLKLNKKQAHVQEQPAGEHVYETEEILTEA</sequence>
<dbReference type="SUPFAM" id="SSF52402">
    <property type="entry name" value="Adenine nucleotide alpha hydrolases-like"/>
    <property type="match status" value="1"/>
</dbReference>
<dbReference type="AlphaFoldDB" id="A0A3E2NY47"/>
<comment type="caution">
    <text evidence="1">The sequence shown here is derived from an EMBL/GenBank/DDBJ whole genome shotgun (WGS) entry which is preliminary data.</text>
</comment>
<evidence type="ECO:0000313" key="1">
    <source>
        <dbReference type="EMBL" id="RFZ85948.1"/>
    </source>
</evidence>
<dbReference type="RefSeq" id="WP_117382844.1">
    <property type="nucleotide sequence ID" value="NZ_QWDE01000001.1"/>
</dbReference>
<evidence type="ECO:0008006" key="3">
    <source>
        <dbReference type="Google" id="ProtNLM"/>
    </source>
</evidence>
<accession>A0A3E2NY47</accession>
<name>A0A3E2NY47_9SPHI</name>
<reference evidence="1 2" key="1">
    <citation type="submission" date="2018-08" db="EMBL/GenBank/DDBJ databases">
        <title>Mucilaginibacter terrae sp. nov., isolated from manganese diggings.</title>
        <authorList>
            <person name="Huang Y."/>
            <person name="Zhou Z."/>
        </authorList>
    </citation>
    <scope>NUCLEOTIDE SEQUENCE [LARGE SCALE GENOMIC DNA]</scope>
    <source>
        <strain evidence="1 2">ZH6</strain>
    </source>
</reference>
<gene>
    <name evidence="1" type="ORF">DYU05_10290</name>
</gene>
<organism evidence="1 2">
    <name type="scientific">Mucilaginibacter terrenus</name>
    <dbReference type="NCBI Taxonomy" id="2482727"/>
    <lineage>
        <taxon>Bacteria</taxon>
        <taxon>Pseudomonadati</taxon>
        <taxon>Bacteroidota</taxon>
        <taxon>Sphingobacteriia</taxon>
        <taxon>Sphingobacteriales</taxon>
        <taxon>Sphingobacteriaceae</taxon>
        <taxon>Mucilaginibacter</taxon>
    </lineage>
</organism>